<protein>
    <submittedName>
        <fullName evidence="1">Uncharacterized protein</fullName>
    </submittedName>
</protein>
<sequence length="79" mass="8729">MNSNKNRDLTKEWETRLISEQAIETLEGLPLTSSTVDCNLQMLLLSSSLCCSEFYTFSLSTECSCSNGGNGVEEQNVVK</sequence>
<organism evidence="1 2">
    <name type="scientific">Prunus dulcis</name>
    <name type="common">Almond</name>
    <name type="synonym">Amygdalus dulcis</name>
    <dbReference type="NCBI Taxonomy" id="3755"/>
    <lineage>
        <taxon>Eukaryota</taxon>
        <taxon>Viridiplantae</taxon>
        <taxon>Streptophyta</taxon>
        <taxon>Embryophyta</taxon>
        <taxon>Tracheophyta</taxon>
        <taxon>Spermatophyta</taxon>
        <taxon>Magnoliopsida</taxon>
        <taxon>eudicotyledons</taxon>
        <taxon>Gunneridae</taxon>
        <taxon>Pentapetalae</taxon>
        <taxon>rosids</taxon>
        <taxon>fabids</taxon>
        <taxon>Rosales</taxon>
        <taxon>Rosaceae</taxon>
        <taxon>Amygdaloideae</taxon>
        <taxon>Amygdaleae</taxon>
        <taxon>Prunus</taxon>
    </lineage>
</organism>
<dbReference type="EMBL" id="JAJFAZ020000003">
    <property type="protein sequence ID" value="KAI5336536.1"/>
    <property type="molecule type" value="Genomic_DNA"/>
</dbReference>
<accession>A0AAD4W4S6</accession>
<evidence type="ECO:0000313" key="1">
    <source>
        <dbReference type="EMBL" id="KAI5336536.1"/>
    </source>
</evidence>
<reference evidence="1 2" key="1">
    <citation type="journal article" date="2022" name="G3 (Bethesda)">
        <title>Whole-genome sequence and methylome profiling of the almond [Prunus dulcis (Mill.) D.A. Webb] cultivar 'Nonpareil'.</title>
        <authorList>
            <person name="D'Amico-Willman K.M."/>
            <person name="Ouma W.Z."/>
            <person name="Meulia T."/>
            <person name="Sideli G.M."/>
            <person name="Gradziel T.M."/>
            <person name="Fresnedo-Ramirez J."/>
        </authorList>
    </citation>
    <scope>NUCLEOTIDE SEQUENCE [LARGE SCALE GENOMIC DNA]</scope>
    <source>
        <strain evidence="1">Clone GOH B32 T37-40</strain>
    </source>
</reference>
<comment type="caution">
    <text evidence="1">The sequence shown here is derived from an EMBL/GenBank/DDBJ whole genome shotgun (WGS) entry which is preliminary data.</text>
</comment>
<keyword evidence="2" id="KW-1185">Reference proteome</keyword>
<dbReference type="Proteomes" id="UP001054821">
    <property type="component" value="Chromosome 3"/>
</dbReference>
<name>A0AAD4W4S6_PRUDU</name>
<evidence type="ECO:0000313" key="2">
    <source>
        <dbReference type="Proteomes" id="UP001054821"/>
    </source>
</evidence>
<gene>
    <name evidence="1" type="ORF">L3X38_015804</name>
</gene>
<proteinExistence type="predicted"/>
<dbReference type="AlphaFoldDB" id="A0AAD4W4S6"/>